<feature type="compositionally biased region" description="Basic residues" evidence="13">
    <location>
        <begin position="1125"/>
        <end position="1143"/>
    </location>
</feature>
<evidence type="ECO:0000256" key="4">
    <source>
        <dbReference type="ARBA" id="ARBA00022801"/>
    </source>
</evidence>
<feature type="compositionally biased region" description="Low complexity" evidence="13">
    <location>
        <begin position="1144"/>
        <end position="1173"/>
    </location>
</feature>
<dbReference type="SMART" id="SM00490">
    <property type="entry name" value="HELICc"/>
    <property type="match status" value="1"/>
</dbReference>
<dbReference type="PROSITE" id="PS00690">
    <property type="entry name" value="DEAH_ATP_HELICASE"/>
    <property type="match status" value="1"/>
</dbReference>
<name>A0A8C4LDQ2_EQUAS</name>
<evidence type="ECO:0000256" key="12">
    <source>
        <dbReference type="ARBA" id="ARBA00044542"/>
    </source>
</evidence>
<dbReference type="InterPro" id="IPR027417">
    <property type="entry name" value="P-loop_NTPase"/>
</dbReference>
<dbReference type="Ensembl" id="ENSEAST00005010468.1">
    <property type="protein sequence ID" value="ENSEASP00005009641.1"/>
    <property type="gene ID" value="ENSEASG00005006727.1"/>
</dbReference>
<dbReference type="Gene3D" id="3.40.50.300">
    <property type="entry name" value="P-loop containing nucleotide triphosphate hydrolases"/>
    <property type="match status" value="3"/>
</dbReference>
<dbReference type="GO" id="GO:0005524">
    <property type="term" value="F:ATP binding"/>
    <property type="evidence" value="ECO:0007669"/>
    <property type="project" value="UniProtKB-KW"/>
</dbReference>
<feature type="domain" description="Helicase C-terminal" evidence="15">
    <location>
        <begin position="804"/>
        <end position="948"/>
    </location>
</feature>
<dbReference type="PROSITE" id="PS51194">
    <property type="entry name" value="HELICASE_CTER"/>
    <property type="match status" value="1"/>
</dbReference>
<dbReference type="Pfam" id="PF00270">
    <property type="entry name" value="DEAD"/>
    <property type="match status" value="1"/>
</dbReference>
<evidence type="ECO:0000256" key="3">
    <source>
        <dbReference type="ARBA" id="ARBA00022741"/>
    </source>
</evidence>
<dbReference type="GO" id="GO:0016818">
    <property type="term" value="F:hydrolase activity, acting on acid anhydrides, in phosphorus-containing anhydrides"/>
    <property type="evidence" value="ECO:0007669"/>
    <property type="project" value="InterPro"/>
</dbReference>
<dbReference type="InterPro" id="IPR004589">
    <property type="entry name" value="DNA_helicase_ATP-dep_RecQ"/>
</dbReference>
<dbReference type="InterPro" id="IPR032437">
    <property type="entry name" value="BLM_N"/>
</dbReference>
<keyword evidence="6" id="KW-0067">ATP-binding</keyword>
<evidence type="ECO:0000256" key="2">
    <source>
        <dbReference type="ARBA" id="ARBA00005446"/>
    </source>
</evidence>
<dbReference type="Gene3D" id="1.10.150.80">
    <property type="entry name" value="HRDC domain"/>
    <property type="match status" value="1"/>
</dbReference>
<feature type="compositionally biased region" description="Polar residues" evidence="13">
    <location>
        <begin position="343"/>
        <end position="352"/>
    </location>
</feature>
<dbReference type="Pfam" id="PF08072">
    <property type="entry name" value="BDHCT"/>
    <property type="match status" value="1"/>
</dbReference>
<protein>
    <recommendedName>
        <fullName evidence="11">DNA 3'-5' helicase</fullName>
        <ecNumber evidence="11">5.6.2.4</ecNumber>
    </recommendedName>
    <alternativeName>
        <fullName evidence="12">DNA 3'-5' helicase BLM</fullName>
    </alternativeName>
</protein>
<evidence type="ECO:0000256" key="5">
    <source>
        <dbReference type="ARBA" id="ARBA00022806"/>
    </source>
</evidence>
<dbReference type="Pfam" id="PF16124">
    <property type="entry name" value="RecQ_Zn_bind"/>
    <property type="match status" value="1"/>
</dbReference>
<keyword evidence="7" id="KW-0238">DNA-binding</keyword>
<evidence type="ECO:0000256" key="6">
    <source>
        <dbReference type="ARBA" id="ARBA00022840"/>
    </source>
</evidence>
<feature type="compositionally biased region" description="Basic and acidic residues" evidence="13">
    <location>
        <begin position="324"/>
        <end position="341"/>
    </location>
</feature>
<dbReference type="InterPro" id="IPR032284">
    <property type="entry name" value="RecQ_Zn-bd"/>
</dbReference>
<dbReference type="InterPro" id="IPR002464">
    <property type="entry name" value="DNA/RNA_helicase_DEAH_CS"/>
</dbReference>
<dbReference type="Pfam" id="PF00271">
    <property type="entry name" value="Helicase_C"/>
    <property type="match status" value="1"/>
</dbReference>
<feature type="domain" description="Helicase ATP-binding" evidence="14">
    <location>
        <begin position="711"/>
        <end position="818"/>
    </location>
</feature>
<dbReference type="InterPro" id="IPR001650">
    <property type="entry name" value="Helicase_C-like"/>
</dbReference>
<dbReference type="InterPro" id="IPR012532">
    <property type="entry name" value="BDHCT"/>
</dbReference>
<evidence type="ECO:0000256" key="9">
    <source>
        <dbReference type="ARBA" id="ARBA00023242"/>
    </source>
</evidence>
<dbReference type="GO" id="GO:0000724">
    <property type="term" value="P:double-strand break repair via homologous recombination"/>
    <property type="evidence" value="ECO:0007669"/>
    <property type="project" value="TreeGrafter"/>
</dbReference>
<dbReference type="SUPFAM" id="SSF52540">
    <property type="entry name" value="P-loop containing nucleoside triphosphate hydrolases"/>
    <property type="match status" value="2"/>
</dbReference>
<dbReference type="InterPro" id="IPR011545">
    <property type="entry name" value="DEAD/DEAH_box_helicase_dom"/>
</dbReference>
<proteinExistence type="inferred from homology"/>
<dbReference type="NCBIfam" id="TIGR00614">
    <property type="entry name" value="recQ_fam"/>
    <property type="match status" value="1"/>
</dbReference>
<accession>A0A8C4LDQ2</accession>
<organism evidence="16">
    <name type="scientific">Equus asinus asinus</name>
    <dbReference type="NCBI Taxonomy" id="83772"/>
    <lineage>
        <taxon>Eukaryota</taxon>
        <taxon>Metazoa</taxon>
        <taxon>Chordata</taxon>
        <taxon>Craniata</taxon>
        <taxon>Vertebrata</taxon>
        <taxon>Euteleostomi</taxon>
        <taxon>Mammalia</taxon>
        <taxon>Eutheria</taxon>
        <taxon>Laurasiatheria</taxon>
        <taxon>Perissodactyla</taxon>
        <taxon>Equidae</taxon>
        <taxon>Equus</taxon>
    </lineage>
</organism>
<dbReference type="Pfam" id="PF16204">
    <property type="entry name" value="BDHCT_assoc"/>
    <property type="match status" value="1"/>
</dbReference>
<dbReference type="Pfam" id="PF16202">
    <property type="entry name" value="BLM_N"/>
    <property type="match status" value="1"/>
</dbReference>
<evidence type="ECO:0000259" key="14">
    <source>
        <dbReference type="PROSITE" id="PS51192"/>
    </source>
</evidence>
<evidence type="ECO:0000259" key="15">
    <source>
        <dbReference type="PROSITE" id="PS51194"/>
    </source>
</evidence>
<dbReference type="GO" id="GO:0006260">
    <property type="term" value="P:DNA replication"/>
    <property type="evidence" value="ECO:0007669"/>
    <property type="project" value="InterPro"/>
</dbReference>
<dbReference type="CDD" id="cd18794">
    <property type="entry name" value="SF2_C_RecQ"/>
    <property type="match status" value="1"/>
</dbReference>
<dbReference type="GO" id="GO:0043138">
    <property type="term" value="F:3'-5' DNA helicase activity"/>
    <property type="evidence" value="ECO:0007669"/>
    <property type="project" value="UniProtKB-EC"/>
</dbReference>
<evidence type="ECO:0000256" key="10">
    <source>
        <dbReference type="ARBA" id="ARBA00034617"/>
    </source>
</evidence>
<dbReference type="GO" id="GO:0005737">
    <property type="term" value="C:cytoplasm"/>
    <property type="evidence" value="ECO:0007669"/>
    <property type="project" value="TreeGrafter"/>
</dbReference>
<evidence type="ECO:0000256" key="13">
    <source>
        <dbReference type="SAM" id="MobiDB-lite"/>
    </source>
</evidence>
<dbReference type="OMA" id="STTCRRM"/>
<dbReference type="InterPro" id="IPR014001">
    <property type="entry name" value="Helicase_ATP-bd"/>
</dbReference>
<feature type="region of interest" description="Disordered" evidence="13">
    <location>
        <begin position="324"/>
        <end position="352"/>
    </location>
</feature>
<dbReference type="GO" id="GO:0000723">
    <property type="term" value="P:telomere maintenance"/>
    <property type="evidence" value="ECO:0007669"/>
    <property type="project" value="TreeGrafter"/>
</dbReference>
<evidence type="ECO:0000256" key="11">
    <source>
        <dbReference type="ARBA" id="ARBA00034808"/>
    </source>
</evidence>
<dbReference type="PROSITE" id="PS51192">
    <property type="entry name" value="HELICASE_ATP_BIND_1"/>
    <property type="match status" value="1"/>
</dbReference>
<reference evidence="16" key="1">
    <citation type="submission" date="2023-03" db="UniProtKB">
        <authorList>
            <consortium name="Ensembl"/>
        </authorList>
    </citation>
    <scope>IDENTIFICATION</scope>
</reference>
<dbReference type="FunFam" id="3.40.50.300:FF:000340">
    <property type="entry name" value="Bloom syndrome, RecQ helicase"/>
    <property type="match status" value="1"/>
</dbReference>
<keyword evidence="9" id="KW-0539">Nucleus</keyword>
<dbReference type="GO" id="GO:0005694">
    <property type="term" value="C:chromosome"/>
    <property type="evidence" value="ECO:0007669"/>
    <property type="project" value="TreeGrafter"/>
</dbReference>
<feature type="compositionally biased region" description="Polar residues" evidence="13">
    <location>
        <begin position="1090"/>
        <end position="1100"/>
    </location>
</feature>
<feature type="region of interest" description="Disordered" evidence="13">
    <location>
        <begin position="1085"/>
        <end position="1208"/>
    </location>
</feature>
<keyword evidence="4" id="KW-0378">Hydrolase</keyword>
<dbReference type="AlphaFoldDB" id="A0A8C4LDQ2"/>
<dbReference type="GO" id="GO:0003677">
    <property type="term" value="F:DNA binding"/>
    <property type="evidence" value="ECO:0007669"/>
    <property type="project" value="UniProtKB-KW"/>
</dbReference>
<feature type="region of interest" description="Disordered" evidence="13">
    <location>
        <begin position="65"/>
        <end position="103"/>
    </location>
</feature>
<dbReference type="InterPro" id="IPR032439">
    <property type="entry name" value="BDHCT_assoc"/>
</dbReference>
<comment type="subcellular location">
    <subcellularLocation>
        <location evidence="1">Nucleus</location>
    </subcellularLocation>
</comment>
<dbReference type="PANTHER" id="PTHR13710:SF153">
    <property type="entry name" value="RECQ-LIKE DNA HELICASE BLM"/>
    <property type="match status" value="1"/>
</dbReference>
<dbReference type="InterPro" id="IPR044876">
    <property type="entry name" value="HRDC_dom_sf"/>
</dbReference>
<evidence type="ECO:0000256" key="1">
    <source>
        <dbReference type="ARBA" id="ARBA00004123"/>
    </source>
</evidence>
<comment type="catalytic activity">
    <reaction evidence="10">
        <text>Couples ATP hydrolysis with the unwinding of duplex DNA by translocating in the 3'-5' direction.</text>
        <dbReference type="EC" id="5.6.2.4"/>
    </reaction>
</comment>
<keyword evidence="3" id="KW-0547">Nucleotide-binding</keyword>
<keyword evidence="5" id="KW-0347">Helicase</keyword>
<dbReference type="PANTHER" id="PTHR13710">
    <property type="entry name" value="DNA HELICASE RECQ FAMILY MEMBER"/>
    <property type="match status" value="1"/>
</dbReference>
<dbReference type="EC" id="5.6.2.4" evidence="11"/>
<evidence type="ECO:0000256" key="7">
    <source>
        <dbReference type="ARBA" id="ARBA00023125"/>
    </source>
</evidence>
<sequence length="1208" mass="134718">MAAVPLNNLQEQLERHSARKLNNKLSLSKPKSSGFTFKKKISSANDVSVTSVSVAKTPVLSDKDVNVTEARSFTEPLPPPPNQQTSISDFKKAPGGQQTKRIGSKPLLPDLLQFPQEVLCTTQKTPVVKKSRDATFKKLEFSSSSDSFITINDWDDTDDFDTSGSSKAFVTPSRNHSVRVSTAQKCKKSKRTFLKAQLPKANSVKADLTPSSSEIEQVDLTKKQDDSEWLSSDVICIDDGPNSKELINEDMQESHSLGEERDSGEKKKNLEEKELHSIEKSPCVEFDEDDYDMDFVPPSPEEGMISGSSSSLKCLSVLKDLDTPDRKDGLSTSEDLSKAEKMTVQQPHQETSTDCDVRQISLQQQLIHVMDHICKLVDTIPDAELKALNCGNELLQQRNIRRKLLAEVDFNTSDAGVLGSTWRGRPDSLGSPAGSCPTENSVEFNFPHLPSNSISAGECLLTTTPGKTGFSATTKNLFERPLFNSHLQKSFVSSNWAETPRIEKRNESSYFPGNVLTSTAVKDQNKHTASVNDLEREIQASREIDNFDIDDFDDDDDWENIVHNLAASKSSTAAYQPVKEGGPVKSVSERISSAKTNCLPVASTAQNKNFSESIQNCNVKSAQNLASGNLKHERFQSLSFPHTKEMMKIFHKKFGLHHFRTNQLEAINAALLGEDCFILMPTVPSCVQGGRTRALLHRIPATYLTGDKTDSEATSIYLQLSKKDPIIKLLYVTPEKVCASNRLITTLENLYERKLLARFVIDEAHCVSQWGHDFRQDYKRMNMLRQKFPSVPVMALTATANPRVQKDILTQLKILSPQICLWRECDTMADTLQKDGLAALAYHAGLSDSARDAVQHKWINQDGCQVICATIAFGMGIDKPDVRFVIHASLPKSVEGYYQESGRAGRDGEISHCLLFYTYHDVTRLKRLILMEKDGNHHTKETHFNNLYSMVHYCENIAECRRIQLLAYFGEHGFNPDFCKKYPDVSCDNCCKTKDYKTRDVTEDVKNIVRFVQEHSSSQGMRNIKHLGPSGRFTMNMLVDIFLESLSSDPEILLQIDGVTEDKLEKYGAEVIPILQKYSEWTLPAEDNSPRISPSSSRGTGRNAPEEFDEETPISSHYFANKTKNERKRKRISASQRSKRRKTGFSGSKTKGGSTASRKLSSKTKSSSITGPSLHGSQAASGATRKLGIMAPPKPVNRPFLKPSYALS</sequence>
<gene>
    <name evidence="16" type="primary">BLM</name>
</gene>
<evidence type="ECO:0000313" key="16">
    <source>
        <dbReference type="Ensembl" id="ENSEASP00005009641.1"/>
    </source>
</evidence>
<dbReference type="GO" id="GO:0009378">
    <property type="term" value="F:four-way junction helicase activity"/>
    <property type="evidence" value="ECO:0007669"/>
    <property type="project" value="TreeGrafter"/>
</dbReference>
<evidence type="ECO:0000256" key="8">
    <source>
        <dbReference type="ARBA" id="ARBA00023235"/>
    </source>
</evidence>
<comment type="similarity">
    <text evidence="2">Belongs to the helicase family. RecQ subfamily.</text>
</comment>
<dbReference type="GO" id="GO:0005634">
    <property type="term" value="C:nucleus"/>
    <property type="evidence" value="ECO:0007669"/>
    <property type="project" value="UniProtKB-SubCell"/>
</dbReference>
<feature type="region of interest" description="Disordered" evidence="13">
    <location>
        <begin position="252"/>
        <end position="274"/>
    </location>
</feature>
<keyword evidence="8" id="KW-0413">Isomerase</keyword>